<name>A0A6F8U2T8_9GAMM</name>
<keyword evidence="2" id="KW-1185">Reference proteome</keyword>
<reference evidence="1 2" key="1">
    <citation type="submission" date="2020-03" db="EMBL/GenBank/DDBJ databases">
        <title>Complete Genome Sequence of Halomonas hydrothermalis Strain Slthf2, Halophilic Bacterium Isolated from Deep-Sea Hydrothermal-Vent Environments.</title>
        <authorList>
            <person name="Takeyama N."/>
            <person name="Huang M."/>
            <person name="Sato K."/>
            <person name="Galipon J."/>
            <person name="Arakawa K."/>
        </authorList>
    </citation>
    <scope>NUCLEOTIDE SEQUENCE [LARGE SCALE GENOMIC DNA]</scope>
    <source>
        <strain evidence="1 2">Slthf2</strain>
    </source>
</reference>
<evidence type="ECO:0000313" key="1">
    <source>
        <dbReference type="EMBL" id="BCB07230.1"/>
    </source>
</evidence>
<dbReference type="EMBL" id="AP022843">
    <property type="protein sequence ID" value="BCB07230.1"/>
    <property type="molecule type" value="Genomic_DNA"/>
</dbReference>
<accession>A0A6F8U2T8</accession>
<evidence type="ECO:0000313" key="2">
    <source>
        <dbReference type="Proteomes" id="UP000502259"/>
    </source>
</evidence>
<dbReference type="Proteomes" id="UP000502259">
    <property type="component" value="Chromosome"/>
</dbReference>
<dbReference type="AlphaFoldDB" id="A0A6F8U2T8"/>
<sequence length="69" mass="7650">MTSDIFIVPILKDIEVAAELIKLNPFLTSIVLLQIHAKYVGFAALLCEIQANAGWLFSPAFTHPLRRGL</sequence>
<gene>
    <name evidence="1" type="ORF">HHSLTHF2_11200</name>
</gene>
<proteinExistence type="predicted"/>
<organism evidence="1 2">
    <name type="scientific">Halomonas hydrothermalis</name>
    <dbReference type="NCBI Taxonomy" id="115561"/>
    <lineage>
        <taxon>Bacteria</taxon>
        <taxon>Pseudomonadati</taxon>
        <taxon>Pseudomonadota</taxon>
        <taxon>Gammaproteobacteria</taxon>
        <taxon>Oceanospirillales</taxon>
        <taxon>Halomonadaceae</taxon>
        <taxon>Halomonas</taxon>
    </lineage>
</organism>
<protein>
    <submittedName>
        <fullName evidence="1">Uncharacterized protein</fullName>
    </submittedName>
</protein>